<evidence type="ECO:0000313" key="1">
    <source>
        <dbReference type="EnsemblMetazoa" id="MESCA004240-PA"/>
    </source>
</evidence>
<keyword evidence="2" id="KW-1185">Reference proteome</keyword>
<sequence>MKFVLYTKRYLICSAAQLEVEYRNDKEKQRWALSVIYKHVFLDHCILTTIPERQQWCTNQVLGVGELENQSVDLIANKEEILMQEEDFFKELLNDNESRTSSQRNQS</sequence>
<protein>
    <submittedName>
        <fullName evidence="1">Uncharacterized protein</fullName>
    </submittedName>
</protein>
<accession>T1GL50</accession>
<name>T1GL50_MEGSC</name>
<evidence type="ECO:0000313" key="2">
    <source>
        <dbReference type="Proteomes" id="UP000015102"/>
    </source>
</evidence>
<dbReference type="HOGENOM" id="CLU_2212948_0_0_1"/>
<dbReference type="EMBL" id="CAQQ02019658">
    <property type="status" value="NOT_ANNOTATED_CDS"/>
    <property type="molecule type" value="Genomic_DNA"/>
</dbReference>
<dbReference type="EnsemblMetazoa" id="MESCA004240-RA">
    <property type="protein sequence ID" value="MESCA004240-PA"/>
    <property type="gene ID" value="MESCA004240"/>
</dbReference>
<proteinExistence type="predicted"/>
<dbReference type="AlphaFoldDB" id="T1GL50"/>
<dbReference type="Proteomes" id="UP000015102">
    <property type="component" value="Unassembled WGS sequence"/>
</dbReference>
<reference evidence="2" key="1">
    <citation type="submission" date="2013-02" db="EMBL/GenBank/DDBJ databases">
        <authorList>
            <person name="Hughes D."/>
        </authorList>
    </citation>
    <scope>NUCLEOTIDE SEQUENCE</scope>
    <source>
        <strain>Durham</strain>
        <strain evidence="2">NC isolate 2 -- Noor lab</strain>
    </source>
</reference>
<dbReference type="EMBL" id="CAQQ02019659">
    <property type="status" value="NOT_ANNOTATED_CDS"/>
    <property type="molecule type" value="Genomic_DNA"/>
</dbReference>
<organism evidence="1 2">
    <name type="scientific">Megaselia scalaris</name>
    <name type="common">Humpbacked fly</name>
    <name type="synonym">Phora scalaris</name>
    <dbReference type="NCBI Taxonomy" id="36166"/>
    <lineage>
        <taxon>Eukaryota</taxon>
        <taxon>Metazoa</taxon>
        <taxon>Ecdysozoa</taxon>
        <taxon>Arthropoda</taxon>
        <taxon>Hexapoda</taxon>
        <taxon>Insecta</taxon>
        <taxon>Pterygota</taxon>
        <taxon>Neoptera</taxon>
        <taxon>Endopterygota</taxon>
        <taxon>Diptera</taxon>
        <taxon>Brachycera</taxon>
        <taxon>Muscomorpha</taxon>
        <taxon>Platypezoidea</taxon>
        <taxon>Phoridae</taxon>
        <taxon>Megaseliini</taxon>
        <taxon>Megaselia</taxon>
    </lineage>
</organism>
<reference evidence="1" key="2">
    <citation type="submission" date="2015-06" db="UniProtKB">
        <authorList>
            <consortium name="EnsemblMetazoa"/>
        </authorList>
    </citation>
    <scope>IDENTIFICATION</scope>
</reference>